<dbReference type="AlphaFoldDB" id="A0A0G1DUK5"/>
<comment type="caution">
    <text evidence="1">The sequence shown here is derived from an EMBL/GenBank/DDBJ whole genome shotgun (WGS) entry which is preliminary data.</text>
</comment>
<accession>A0A0G1DUK5</accession>
<dbReference type="STRING" id="1618738.UV76_C0001G0031"/>
<evidence type="ECO:0000313" key="2">
    <source>
        <dbReference type="Proteomes" id="UP000034646"/>
    </source>
</evidence>
<gene>
    <name evidence="1" type="ORF">UV76_C0001G0031</name>
</gene>
<name>A0A0G1DUK5_9BACT</name>
<dbReference type="Proteomes" id="UP000034646">
    <property type="component" value="Unassembled WGS sequence"/>
</dbReference>
<protein>
    <submittedName>
        <fullName evidence="1">Uncharacterized protein</fullName>
    </submittedName>
</protein>
<evidence type="ECO:0000313" key="1">
    <source>
        <dbReference type="EMBL" id="KKT01273.1"/>
    </source>
</evidence>
<proteinExistence type="predicted"/>
<organism evidence="1 2">
    <name type="scientific">Candidatus Nomurabacteria bacterium GW2011_GWA2_43_15</name>
    <dbReference type="NCBI Taxonomy" id="1618738"/>
    <lineage>
        <taxon>Bacteria</taxon>
        <taxon>Candidatus Nomuraibacteriota</taxon>
    </lineage>
</organism>
<reference evidence="1 2" key="1">
    <citation type="journal article" date="2015" name="Nature">
        <title>rRNA introns, odd ribosomes, and small enigmatic genomes across a large radiation of phyla.</title>
        <authorList>
            <person name="Brown C.T."/>
            <person name="Hug L.A."/>
            <person name="Thomas B.C."/>
            <person name="Sharon I."/>
            <person name="Castelle C.J."/>
            <person name="Singh A."/>
            <person name="Wilkins M.J."/>
            <person name="Williams K.H."/>
            <person name="Banfield J.F."/>
        </authorList>
    </citation>
    <scope>NUCLEOTIDE SEQUENCE [LARGE SCALE GENOMIC DNA]</scope>
</reference>
<sequence length="276" mass="31733">MPDDRFPVKNTTSPKNILEQVSAEVITNPESQTLVDFHKFLGHFFKPEEIEPLEVWQKELANINPEVRYILTALRDPKDQDKLVSAAYGSVQNGILAFRFILTEISHRATGISQEADRLFIDEAKKFCAEKGIELTSFVGETNDKVESFVNKLEIEPGNMRRRLYFGEGGKEVHYEIPPLAWNKDGTPAQKGVPEHLQVAVKGYPEKVPVPVLEGILKDWWKEWYIRPREQFESEEAWELHKKTVWGILENKVLAPMRSVSELKLTSKEERESSSK</sequence>
<dbReference type="EMBL" id="LCFS01000001">
    <property type="protein sequence ID" value="KKT01273.1"/>
    <property type="molecule type" value="Genomic_DNA"/>
</dbReference>